<name>A0A9N9SJX3_PHACE</name>
<gene>
    <name evidence="1" type="ORF">PHAECO_LOCUS7515</name>
</gene>
<dbReference type="OrthoDB" id="6780164at2759"/>
<sequence>MIEVFQDNEITIEILPKLTDSYIKELIPNIGMRVRFMENFEKYFGNAEPSFYQNNTLDNIDISFSDILSESNSTASVSTNISSEVLIPIENREISLHSREQLDSYRIVFPEFDLRTLLITSPLGNSVLTFYDANKILDNTRRNRMVDIIMKHMFKYHVTQ</sequence>
<evidence type="ECO:0000313" key="1">
    <source>
        <dbReference type="EMBL" id="CAG9820023.1"/>
    </source>
</evidence>
<dbReference type="EMBL" id="OU896709">
    <property type="protein sequence ID" value="CAG9820023.1"/>
    <property type="molecule type" value="Genomic_DNA"/>
</dbReference>
<evidence type="ECO:0000313" key="2">
    <source>
        <dbReference type="Proteomes" id="UP001153737"/>
    </source>
</evidence>
<protein>
    <submittedName>
        <fullName evidence="1">Uncharacterized protein</fullName>
    </submittedName>
</protein>
<accession>A0A9N9SJX3</accession>
<dbReference type="InterPro" id="IPR013761">
    <property type="entry name" value="SAM/pointed_sf"/>
</dbReference>
<reference evidence="1" key="1">
    <citation type="submission" date="2022-01" db="EMBL/GenBank/DDBJ databases">
        <authorList>
            <person name="King R."/>
        </authorList>
    </citation>
    <scope>NUCLEOTIDE SEQUENCE</scope>
</reference>
<reference evidence="1" key="2">
    <citation type="submission" date="2022-10" db="EMBL/GenBank/DDBJ databases">
        <authorList>
            <consortium name="ENA_rothamsted_submissions"/>
            <consortium name="culmorum"/>
            <person name="King R."/>
        </authorList>
    </citation>
    <scope>NUCLEOTIDE SEQUENCE</scope>
</reference>
<keyword evidence="2" id="KW-1185">Reference proteome</keyword>
<dbReference type="Proteomes" id="UP001153737">
    <property type="component" value="Chromosome 3"/>
</dbReference>
<organism evidence="1 2">
    <name type="scientific">Phaedon cochleariae</name>
    <name type="common">Mustard beetle</name>
    <dbReference type="NCBI Taxonomy" id="80249"/>
    <lineage>
        <taxon>Eukaryota</taxon>
        <taxon>Metazoa</taxon>
        <taxon>Ecdysozoa</taxon>
        <taxon>Arthropoda</taxon>
        <taxon>Hexapoda</taxon>
        <taxon>Insecta</taxon>
        <taxon>Pterygota</taxon>
        <taxon>Neoptera</taxon>
        <taxon>Endopterygota</taxon>
        <taxon>Coleoptera</taxon>
        <taxon>Polyphaga</taxon>
        <taxon>Cucujiformia</taxon>
        <taxon>Chrysomeloidea</taxon>
        <taxon>Chrysomelidae</taxon>
        <taxon>Chrysomelinae</taxon>
        <taxon>Chrysomelini</taxon>
        <taxon>Phaedon</taxon>
    </lineage>
</organism>
<dbReference type="Gene3D" id="1.10.150.50">
    <property type="entry name" value="Transcription Factor, Ets-1"/>
    <property type="match status" value="1"/>
</dbReference>
<dbReference type="AlphaFoldDB" id="A0A9N9SJX3"/>
<proteinExistence type="predicted"/>